<evidence type="ECO:0000313" key="10">
    <source>
        <dbReference type="Proteomes" id="UP000233556"/>
    </source>
</evidence>
<dbReference type="GO" id="GO:1902035">
    <property type="term" value="P:positive regulation of hematopoietic stem cell proliferation"/>
    <property type="evidence" value="ECO:0007669"/>
    <property type="project" value="TreeGrafter"/>
</dbReference>
<protein>
    <submittedName>
        <fullName evidence="9">Thrombopoietin</fullName>
    </submittedName>
</protein>
<proteinExistence type="inferred from homology"/>
<evidence type="ECO:0000256" key="3">
    <source>
        <dbReference type="ARBA" id="ARBA00022525"/>
    </source>
</evidence>
<keyword evidence="7" id="KW-0325">Glycoprotein</keyword>
<dbReference type="AlphaFoldDB" id="A0A2I0THZ1"/>
<dbReference type="GO" id="GO:0005179">
    <property type="term" value="F:hormone activity"/>
    <property type="evidence" value="ECO:0007669"/>
    <property type="project" value="UniProtKB-KW"/>
</dbReference>
<feature type="chain" id="PRO_5014116786" evidence="8">
    <location>
        <begin position="33"/>
        <end position="185"/>
    </location>
</feature>
<dbReference type="GO" id="GO:0005125">
    <property type="term" value="F:cytokine activity"/>
    <property type="evidence" value="ECO:0007669"/>
    <property type="project" value="InterPro"/>
</dbReference>
<dbReference type="GO" id="GO:0008283">
    <property type="term" value="P:cell population proliferation"/>
    <property type="evidence" value="ECO:0007669"/>
    <property type="project" value="InterPro"/>
</dbReference>
<sequence>MQDRSPQLSMELNRLLLLMSFLLHLEEGPASPARLVCDSRLINKYIEDAKEMEKRVGQCQALPTLGCPAVLPSVDFNAQQWRSRSNESKRREILCDLALLVGAAAGARGQLRQECGATQLGQLYRQANAFLLLLQTFEWEAGPWEPGCHPRSVEQTDITSIFFVYRRLVQGKLRFFFHSLTKDSC</sequence>
<gene>
    <name evidence="9" type="ORF">llap_16282</name>
</gene>
<reference evidence="10" key="1">
    <citation type="submission" date="2017-11" db="EMBL/GenBank/DDBJ databases">
        <authorList>
            <person name="Lima N.C."/>
            <person name="Parody-Merino A.M."/>
            <person name="Battley P.F."/>
            <person name="Fidler A.E."/>
            <person name="Prosdocimi F."/>
        </authorList>
    </citation>
    <scope>NUCLEOTIDE SEQUENCE [LARGE SCALE GENOMIC DNA]</scope>
</reference>
<comment type="subcellular location">
    <subcellularLocation>
        <location evidence="1">Secreted</location>
    </subcellularLocation>
</comment>
<keyword evidence="6" id="KW-1015">Disulfide bond</keyword>
<dbReference type="GO" id="GO:0005576">
    <property type="term" value="C:extracellular region"/>
    <property type="evidence" value="ECO:0007669"/>
    <property type="project" value="UniProtKB-SubCell"/>
</dbReference>
<evidence type="ECO:0000256" key="5">
    <source>
        <dbReference type="ARBA" id="ARBA00022729"/>
    </source>
</evidence>
<dbReference type="OrthoDB" id="9892121at2759"/>
<keyword evidence="3" id="KW-0964">Secreted</keyword>
<keyword evidence="4" id="KW-0372">Hormone</keyword>
<name>A0A2I0THZ1_LIMLA</name>
<dbReference type="PANTHER" id="PTHR10560:SF0">
    <property type="entry name" value="THROMBOPOIETIN"/>
    <property type="match status" value="1"/>
</dbReference>
<reference evidence="10" key="2">
    <citation type="submission" date="2017-12" db="EMBL/GenBank/DDBJ databases">
        <title>Genome sequence of the Bar-tailed Godwit (Limosa lapponica baueri).</title>
        <authorList>
            <person name="Lima N.C.B."/>
            <person name="Parody-Merino A.M."/>
            <person name="Battley P.F."/>
            <person name="Fidler A.E."/>
            <person name="Prosdocimi F."/>
        </authorList>
    </citation>
    <scope>NUCLEOTIDE SEQUENCE [LARGE SCALE GENOMIC DNA]</scope>
</reference>
<evidence type="ECO:0000313" key="9">
    <source>
        <dbReference type="EMBL" id="PKU33415.1"/>
    </source>
</evidence>
<evidence type="ECO:0000256" key="6">
    <source>
        <dbReference type="ARBA" id="ARBA00023157"/>
    </source>
</evidence>
<dbReference type="PANTHER" id="PTHR10560">
    <property type="entry name" value="THROMBOPOIETIN"/>
    <property type="match status" value="1"/>
</dbReference>
<evidence type="ECO:0000256" key="7">
    <source>
        <dbReference type="ARBA" id="ARBA00023180"/>
    </source>
</evidence>
<dbReference type="PROSITE" id="PS00817">
    <property type="entry name" value="EPO_TPO"/>
    <property type="match status" value="1"/>
</dbReference>
<dbReference type="GO" id="GO:0038163">
    <property type="term" value="P:thrombopoietin-mediated signaling pathway"/>
    <property type="evidence" value="ECO:0007669"/>
    <property type="project" value="TreeGrafter"/>
</dbReference>
<evidence type="ECO:0000256" key="8">
    <source>
        <dbReference type="SAM" id="SignalP"/>
    </source>
</evidence>
<keyword evidence="10" id="KW-1185">Reference proteome</keyword>
<dbReference type="InterPro" id="IPR009079">
    <property type="entry name" value="4_helix_cytokine-like_core"/>
</dbReference>
<comment type="similarity">
    <text evidence="2">Belongs to the EPO/TPO family.</text>
</comment>
<evidence type="ECO:0000256" key="1">
    <source>
        <dbReference type="ARBA" id="ARBA00004613"/>
    </source>
</evidence>
<dbReference type="EMBL" id="KZ510116">
    <property type="protein sequence ID" value="PKU33415.1"/>
    <property type="molecule type" value="Genomic_DNA"/>
</dbReference>
<dbReference type="Proteomes" id="UP000233556">
    <property type="component" value="Unassembled WGS sequence"/>
</dbReference>
<dbReference type="Pfam" id="PF00758">
    <property type="entry name" value="EPO_TPO"/>
    <property type="match status" value="1"/>
</dbReference>
<dbReference type="PRINTS" id="PR01485">
    <property type="entry name" value="THROMBOPTN"/>
</dbReference>
<dbReference type="InterPro" id="IPR001323">
    <property type="entry name" value="EPO_TPO"/>
</dbReference>
<accession>A0A2I0THZ1</accession>
<evidence type="ECO:0000256" key="2">
    <source>
        <dbReference type="ARBA" id="ARBA00005782"/>
    </source>
</evidence>
<organism evidence="9 10">
    <name type="scientific">Limosa lapponica baueri</name>
    <dbReference type="NCBI Taxonomy" id="1758121"/>
    <lineage>
        <taxon>Eukaryota</taxon>
        <taxon>Metazoa</taxon>
        <taxon>Chordata</taxon>
        <taxon>Craniata</taxon>
        <taxon>Vertebrata</taxon>
        <taxon>Euteleostomi</taxon>
        <taxon>Archelosauria</taxon>
        <taxon>Archosauria</taxon>
        <taxon>Dinosauria</taxon>
        <taxon>Saurischia</taxon>
        <taxon>Theropoda</taxon>
        <taxon>Coelurosauria</taxon>
        <taxon>Aves</taxon>
        <taxon>Neognathae</taxon>
        <taxon>Neoaves</taxon>
        <taxon>Charadriiformes</taxon>
        <taxon>Scolopacidae</taxon>
        <taxon>Limosa</taxon>
    </lineage>
</organism>
<keyword evidence="5 8" id="KW-0732">Signal</keyword>
<dbReference type="SUPFAM" id="SSF47266">
    <property type="entry name" value="4-helical cytokines"/>
    <property type="match status" value="1"/>
</dbReference>
<dbReference type="InterPro" id="IPR003978">
    <property type="entry name" value="Thrombopoietin"/>
</dbReference>
<dbReference type="GO" id="GO:0070374">
    <property type="term" value="P:positive regulation of ERK1 and ERK2 cascade"/>
    <property type="evidence" value="ECO:0007669"/>
    <property type="project" value="TreeGrafter"/>
</dbReference>
<dbReference type="Gene3D" id="1.20.1250.10">
    <property type="match status" value="1"/>
</dbReference>
<feature type="signal peptide" evidence="8">
    <location>
        <begin position="1"/>
        <end position="32"/>
    </location>
</feature>
<evidence type="ECO:0000256" key="4">
    <source>
        <dbReference type="ARBA" id="ARBA00022702"/>
    </source>
</evidence>
<dbReference type="InterPro" id="IPR019767">
    <property type="entry name" value="EPO/TPO_CS"/>
</dbReference>